<evidence type="ECO:0000256" key="2">
    <source>
        <dbReference type="ARBA" id="ARBA00023015"/>
    </source>
</evidence>
<dbReference type="Pfam" id="PF00172">
    <property type="entry name" value="Zn_clus"/>
    <property type="match status" value="1"/>
</dbReference>
<accession>A0A7R7XAQ5</accession>
<protein>
    <recommendedName>
        <fullName evidence="7">Zn(2)-C6 fungal-type domain-containing protein</fullName>
    </recommendedName>
</protein>
<dbReference type="InterPro" id="IPR001138">
    <property type="entry name" value="Zn2Cys6_DnaBD"/>
</dbReference>
<dbReference type="AlphaFoldDB" id="A0A7R7XAQ5"/>
<dbReference type="OrthoDB" id="5043642at2759"/>
<evidence type="ECO:0000256" key="4">
    <source>
        <dbReference type="ARBA" id="ARBA00023163"/>
    </source>
</evidence>
<dbReference type="SUPFAM" id="SSF57701">
    <property type="entry name" value="Zn2/Cys6 DNA-binding domain"/>
    <property type="match status" value="1"/>
</dbReference>
<dbReference type="GO" id="GO:0008270">
    <property type="term" value="F:zinc ion binding"/>
    <property type="evidence" value="ECO:0007669"/>
    <property type="project" value="InterPro"/>
</dbReference>
<feature type="region of interest" description="Disordered" evidence="6">
    <location>
        <begin position="413"/>
        <end position="451"/>
    </location>
</feature>
<keyword evidence="5" id="KW-0539">Nucleus</keyword>
<organism evidence="8 9">
    <name type="scientific">Aspergillus puulaauensis</name>
    <dbReference type="NCBI Taxonomy" id="1220207"/>
    <lineage>
        <taxon>Eukaryota</taxon>
        <taxon>Fungi</taxon>
        <taxon>Dikarya</taxon>
        <taxon>Ascomycota</taxon>
        <taxon>Pezizomycotina</taxon>
        <taxon>Eurotiomycetes</taxon>
        <taxon>Eurotiomycetidae</taxon>
        <taxon>Eurotiales</taxon>
        <taxon>Aspergillaceae</taxon>
        <taxon>Aspergillus</taxon>
    </lineage>
</organism>
<sequence length="644" mass="72500">MGSNRSHTRSRTGCLTCRRRRKKCDERKPSCCNCERNNLECDGYQAPVKWISHAPTTGMTHSKRASEPDEAVSPIIAAGDDSETIDPPTMALDSARAGESGCRSRGTQSQEPLVNCRGLPRLRLRSSLSRSPQPSISSSPVSSVAPAFPFLINGIRTADDKRLLHHFTHMLSPKLVLHSEPARNPFNLIVLPMALHDQDDWGLFDLLLSFAASHLVRLLLKESGHQPTDETRRLQKIKWTRYGHGIRRHAKNLSSILNRGGSSPENTVPSDDDNQINYALATTMLLCQWSTCEGGDQSPWRIHLNASRELVRRKVEGWHGASGPLSEASQMLLEWFFFHDVISMVTFPSRSFYIDLQSGTVETVGNSSPSDTLPTIFNRRPVSEILWIGPNDGLLEILERILALRQGQVSIPEGTHDEHSLDTSLQLETSRTTPTRRSSDAHSSSGRAGGFTASRRMSNVLRDQSDKGFDVEQFFQVLAIEDALRAWCFNYLNRQQLAVGASYQCAAYIMLYFTLYQTYPSDDSNVRNWVESLMQHLGAISETDNAQTCALFPLFICGVTVKNPQDREFVIEKVQAYSRWSGMGYIDDVVRFLMDWWQEQDRLDAASSAHPLPTFADADPGQSTPSWWAWQSFMRRRELQLILI</sequence>
<dbReference type="Gene3D" id="4.10.240.10">
    <property type="entry name" value="Zn(2)-C6 fungal-type DNA-binding domain"/>
    <property type="match status" value="1"/>
</dbReference>
<dbReference type="EMBL" id="AP024443">
    <property type="protein sequence ID" value="BCS17189.1"/>
    <property type="molecule type" value="Genomic_DNA"/>
</dbReference>
<dbReference type="CDD" id="cd00067">
    <property type="entry name" value="GAL4"/>
    <property type="match status" value="1"/>
</dbReference>
<dbReference type="RefSeq" id="XP_041549383.1">
    <property type="nucleotide sequence ID" value="XM_041697818.1"/>
</dbReference>
<keyword evidence="4" id="KW-0804">Transcription</keyword>
<keyword evidence="3" id="KW-0238">DNA-binding</keyword>
<dbReference type="SMART" id="SM00066">
    <property type="entry name" value="GAL4"/>
    <property type="match status" value="1"/>
</dbReference>
<name>A0A7R7XAQ5_9EURO</name>
<evidence type="ECO:0000259" key="7">
    <source>
        <dbReference type="PROSITE" id="PS50048"/>
    </source>
</evidence>
<dbReference type="GeneID" id="64967194"/>
<dbReference type="PANTHER" id="PTHR37534:SF46">
    <property type="entry name" value="ZN(II)2CYS6 TRANSCRIPTION FACTOR (EUROFUNG)"/>
    <property type="match status" value="1"/>
</dbReference>
<feature type="domain" description="Zn(2)-C6 fungal-type" evidence="7">
    <location>
        <begin position="13"/>
        <end position="41"/>
    </location>
</feature>
<dbReference type="InterPro" id="IPR036864">
    <property type="entry name" value="Zn2-C6_fun-type_DNA-bd_sf"/>
</dbReference>
<dbReference type="KEGG" id="apuu:APUU_10017S"/>
<evidence type="ECO:0000313" key="8">
    <source>
        <dbReference type="EMBL" id="BCS17189.1"/>
    </source>
</evidence>
<dbReference type="PROSITE" id="PS00463">
    <property type="entry name" value="ZN2_CY6_FUNGAL_1"/>
    <property type="match status" value="1"/>
</dbReference>
<dbReference type="GO" id="GO:0000981">
    <property type="term" value="F:DNA-binding transcription factor activity, RNA polymerase II-specific"/>
    <property type="evidence" value="ECO:0007669"/>
    <property type="project" value="InterPro"/>
</dbReference>
<keyword evidence="2" id="KW-0805">Transcription regulation</keyword>
<dbReference type="GO" id="GO:0003677">
    <property type="term" value="F:DNA binding"/>
    <property type="evidence" value="ECO:0007669"/>
    <property type="project" value="UniProtKB-KW"/>
</dbReference>
<evidence type="ECO:0000256" key="5">
    <source>
        <dbReference type="ARBA" id="ARBA00023242"/>
    </source>
</evidence>
<dbReference type="PROSITE" id="PS50048">
    <property type="entry name" value="ZN2_CY6_FUNGAL_2"/>
    <property type="match status" value="1"/>
</dbReference>
<evidence type="ECO:0000256" key="3">
    <source>
        <dbReference type="ARBA" id="ARBA00023125"/>
    </source>
</evidence>
<evidence type="ECO:0000313" key="9">
    <source>
        <dbReference type="Proteomes" id="UP000654913"/>
    </source>
</evidence>
<evidence type="ECO:0000256" key="1">
    <source>
        <dbReference type="ARBA" id="ARBA00004123"/>
    </source>
</evidence>
<proteinExistence type="predicted"/>
<dbReference type="Pfam" id="PF11951">
    <property type="entry name" value="Fungal_trans_2"/>
    <property type="match status" value="1"/>
</dbReference>
<reference evidence="8" key="1">
    <citation type="submission" date="2021-01" db="EMBL/GenBank/DDBJ databases">
        <authorList>
            <consortium name="Aspergillus puulaauensis MK2 genome sequencing consortium"/>
            <person name="Kazuki M."/>
            <person name="Futagami T."/>
        </authorList>
    </citation>
    <scope>NUCLEOTIDE SEQUENCE</scope>
    <source>
        <strain evidence="8">MK2</strain>
    </source>
</reference>
<dbReference type="GO" id="GO:0005634">
    <property type="term" value="C:nucleus"/>
    <property type="evidence" value="ECO:0007669"/>
    <property type="project" value="UniProtKB-SubCell"/>
</dbReference>
<gene>
    <name evidence="8" type="ORF">APUU_10017S</name>
</gene>
<dbReference type="InterPro" id="IPR021858">
    <property type="entry name" value="Fun_TF"/>
</dbReference>
<evidence type="ECO:0000256" key="6">
    <source>
        <dbReference type="SAM" id="MobiDB-lite"/>
    </source>
</evidence>
<reference evidence="8" key="2">
    <citation type="submission" date="2021-02" db="EMBL/GenBank/DDBJ databases">
        <title>Aspergillus puulaauensis MK2 genome sequence.</title>
        <authorList>
            <person name="Futagami T."/>
            <person name="Mori K."/>
            <person name="Kadooka C."/>
            <person name="Tanaka T."/>
        </authorList>
    </citation>
    <scope>NUCLEOTIDE SEQUENCE</scope>
    <source>
        <strain evidence="8">MK2</strain>
    </source>
</reference>
<comment type="subcellular location">
    <subcellularLocation>
        <location evidence="1">Nucleus</location>
    </subcellularLocation>
</comment>
<keyword evidence="9" id="KW-1185">Reference proteome</keyword>
<dbReference type="Proteomes" id="UP000654913">
    <property type="component" value="Chromosome 1"/>
</dbReference>
<dbReference type="PANTHER" id="PTHR37534">
    <property type="entry name" value="TRANSCRIPTIONAL ACTIVATOR PROTEIN UGA3"/>
    <property type="match status" value="1"/>
</dbReference>